<dbReference type="EMBL" id="GHES01035366">
    <property type="protein sequence ID" value="MPA65925.1"/>
    <property type="molecule type" value="Transcribed_RNA"/>
</dbReference>
<dbReference type="AlphaFoldDB" id="A0A5B7BBJ5"/>
<sequence length="101" mass="11551">MASSSKNDQTVNMPSLISTPIHDRDQCTSRIGNWITTDSECEASLSLYICVCMSTEKKDLFFSLSLSNLYMYLCFGQLWVDNGGEVRERTKGIWLLLWSLR</sequence>
<gene>
    <name evidence="1" type="ORF">Din_035366</name>
</gene>
<organism evidence="1">
    <name type="scientific">Davidia involucrata</name>
    <name type="common">Dove tree</name>
    <dbReference type="NCBI Taxonomy" id="16924"/>
    <lineage>
        <taxon>Eukaryota</taxon>
        <taxon>Viridiplantae</taxon>
        <taxon>Streptophyta</taxon>
        <taxon>Embryophyta</taxon>
        <taxon>Tracheophyta</taxon>
        <taxon>Spermatophyta</taxon>
        <taxon>Magnoliopsida</taxon>
        <taxon>eudicotyledons</taxon>
        <taxon>Gunneridae</taxon>
        <taxon>Pentapetalae</taxon>
        <taxon>asterids</taxon>
        <taxon>Cornales</taxon>
        <taxon>Nyssaceae</taxon>
        <taxon>Davidia</taxon>
    </lineage>
</organism>
<reference evidence="1" key="1">
    <citation type="submission" date="2019-08" db="EMBL/GenBank/DDBJ databases">
        <title>Reference gene set and small RNA set construction with multiple tissues from Davidia involucrata Baill.</title>
        <authorList>
            <person name="Yang H."/>
            <person name="Zhou C."/>
            <person name="Li G."/>
            <person name="Wang J."/>
            <person name="Gao P."/>
            <person name="Wang M."/>
            <person name="Wang R."/>
            <person name="Zhao Y."/>
        </authorList>
    </citation>
    <scope>NUCLEOTIDE SEQUENCE</scope>
    <source>
        <tissue evidence="1">Mixed with DoveR01_LX</tissue>
    </source>
</reference>
<evidence type="ECO:0000313" key="1">
    <source>
        <dbReference type="EMBL" id="MPA65925.1"/>
    </source>
</evidence>
<proteinExistence type="predicted"/>
<protein>
    <submittedName>
        <fullName evidence="1">Uncharacterized protein</fullName>
    </submittedName>
</protein>
<accession>A0A5B7BBJ5</accession>
<name>A0A5B7BBJ5_DAVIN</name>